<keyword evidence="7 8" id="KW-0694">RNA-binding</keyword>
<dbReference type="InterPro" id="IPR011129">
    <property type="entry name" value="CSD"/>
</dbReference>
<dbReference type="PROSITE" id="PS50126">
    <property type="entry name" value="S1"/>
    <property type="match status" value="1"/>
</dbReference>
<evidence type="ECO:0000256" key="5">
    <source>
        <dbReference type="ARBA" id="ARBA00022801"/>
    </source>
</evidence>
<keyword evidence="6 8" id="KW-0269">Exonuclease</keyword>
<evidence type="ECO:0000256" key="2">
    <source>
        <dbReference type="ARBA" id="ARBA00004496"/>
    </source>
</evidence>
<sequence length="714" mass="82115">MLGNDVKNRILGLINETAYKLMPIDELVMIFAEDKIEKSEVKALVQEMFEDGELFINKKGKVGSLKSYSMVKGRYGFTRKTFGFVTSEKDNSDIYIDSDDRNGAFDGDTVLVKITKEPTGRMNKEGVVIKILERANREIVGLFHENNSFGFVIPDNKKFDNDIFIPKKYFSGAKNNDKVVCKIEVWPDDKKKPEGIITEIIGQSGERFVEIDSIVRSHGFQEEFPEKVIAQLEMIENKVKPNEIEGRLDLREKMIYTIDGDDSKDFDDAISVEILDNGNYELGVHIADVTHYVKENSPLDREALRRGTSVYMVDKVIPMLPQKLSNGICSLNPHVDRLTLSCIMEVNPQNAKVVRHVISESVIRSNARLTYHEVSEFLENKDKSLIENIDDPERAEELFDSLRNAGVLSELLRKNRFKRGAIDFDFPESKIILNKNGYPIEISPYERRVSNKLIEEFMLLANETIAEHFFWLKTPFVYRVHELPDNEKVTILKEYLNELDIMLRISKGGIRPSDLQRVLDSIEDFEIKQAVGSIMLRTLRQARYSPECLGHFGLAATYYCHFTSPIRRYPDLQIHRIIKEQISGKLSDKRITHYENILYGVSDQSSVLERKAEMAERDVDDYYKAVFMSDKVGDEFEGHISGITNFGIFVELPNGVEGMISLDSLSDYYIYNERSRTLVGETTKKVYKIGQKHKVKLIKVEVETRKIDFSFIQK</sequence>
<name>A0A6N7XC10_9FIRM</name>
<dbReference type="Pfam" id="PF17876">
    <property type="entry name" value="CSD2"/>
    <property type="match status" value="1"/>
</dbReference>
<dbReference type="InterPro" id="IPR003029">
    <property type="entry name" value="S1_domain"/>
</dbReference>
<accession>A0A6N7XC10</accession>
<dbReference type="SMART" id="SM00357">
    <property type="entry name" value="CSP"/>
    <property type="match status" value="2"/>
</dbReference>
<dbReference type="InterPro" id="IPR040476">
    <property type="entry name" value="CSD2"/>
</dbReference>
<dbReference type="Gene3D" id="2.40.50.140">
    <property type="entry name" value="Nucleic acid-binding proteins"/>
    <property type="match status" value="3"/>
</dbReference>
<keyword evidence="5 8" id="KW-0378">Hydrolase</keyword>
<protein>
    <recommendedName>
        <fullName evidence="8">Ribonuclease R</fullName>
        <shortName evidence="8">RNase R</shortName>
        <ecNumber evidence="8">3.1.13.1</ecNumber>
    </recommendedName>
</protein>
<organism evidence="10 11">
    <name type="scientific">Peptostreptococcus porci</name>
    <dbReference type="NCBI Taxonomy" id="2652282"/>
    <lineage>
        <taxon>Bacteria</taxon>
        <taxon>Bacillati</taxon>
        <taxon>Bacillota</taxon>
        <taxon>Clostridia</taxon>
        <taxon>Peptostreptococcales</taxon>
        <taxon>Peptostreptococcaceae</taxon>
        <taxon>Peptostreptococcus</taxon>
    </lineage>
</organism>
<feature type="domain" description="S1 motif" evidence="9">
    <location>
        <begin position="633"/>
        <end position="712"/>
    </location>
</feature>
<dbReference type="GO" id="GO:0005829">
    <property type="term" value="C:cytosol"/>
    <property type="evidence" value="ECO:0007669"/>
    <property type="project" value="TreeGrafter"/>
</dbReference>
<evidence type="ECO:0000256" key="1">
    <source>
        <dbReference type="ARBA" id="ARBA00001849"/>
    </source>
</evidence>
<dbReference type="NCBIfam" id="TIGR00358">
    <property type="entry name" value="3_prime_RNase"/>
    <property type="match status" value="1"/>
</dbReference>
<dbReference type="EC" id="3.1.13.1" evidence="8"/>
<dbReference type="Proteomes" id="UP000440713">
    <property type="component" value="Unassembled WGS sequence"/>
</dbReference>
<evidence type="ECO:0000313" key="11">
    <source>
        <dbReference type="Proteomes" id="UP000440713"/>
    </source>
</evidence>
<keyword evidence="3 8" id="KW-0963">Cytoplasm</keyword>
<dbReference type="Pfam" id="PF00575">
    <property type="entry name" value="S1"/>
    <property type="match status" value="1"/>
</dbReference>
<comment type="caution">
    <text evidence="10">The sequence shown here is derived from an EMBL/GenBank/DDBJ whole genome shotgun (WGS) entry which is preliminary data.</text>
</comment>
<dbReference type="InterPro" id="IPR050180">
    <property type="entry name" value="RNR_Ribonuclease"/>
</dbReference>
<dbReference type="SMART" id="SM00316">
    <property type="entry name" value="S1"/>
    <property type="match status" value="1"/>
</dbReference>
<dbReference type="PANTHER" id="PTHR23355:SF9">
    <property type="entry name" value="DIS3-LIKE EXONUCLEASE 2"/>
    <property type="match status" value="1"/>
</dbReference>
<dbReference type="AlphaFoldDB" id="A0A6N7XC10"/>
<evidence type="ECO:0000256" key="8">
    <source>
        <dbReference type="HAMAP-Rule" id="MF_01895"/>
    </source>
</evidence>
<dbReference type="InterPro" id="IPR013223">
    <property type="entry name" value="RNase_B_OB_dom"/>
</dbReference>
<comment type="function">
    <text evidence="8">3'-5' exoribonuclease that releases 5'-nucleoside monophosphates and is involved in maturation of structured RNAs.</text>
</comment>
<dbReference type="EMBL" id="VUNE01000002">
    <property type="protein sequence ID" value="MST62226.1"/>
    <property type="molecule type" value="Genomic_DNA"/>
</dbReference>
<evidence type="ECO:0000313" key="10">
    <source>
        <dbReference type="EMBL" id="MST62226.1"/>
    </source>
</evidence>
<dbReference type="SMART" id="SM00955">
    <property type="entry name" value="RNB"/>
    <property type="match status" value="1"/>
</dbReference>
<dbReference type="Pfam" id="PF08206">
    <property type="entry name" value="OB_RNB"/>
    <property type="match status" value="1"/>
</dbReference>
<keyword evidence="4 8" id="KW-0540">Nuclease</keyword>
<dbReference type="GO" id="GO:0008859">
    <property type="term" value="F:exoribonuclease II activity"/>
    <property type="evidence" value="ECO:0007669"/>
    <property type="project" value="UniProtKB-UniRule"/>
</dbReference>
<gene>
    <name evidence="8 10" type="primary">rnr</name>
    <name evidence="10" type="ORF">FYJ71_04460</name>
</gene>
<comment type="similarity">
    <text evidence="8">Belongs to the RNR ribonuclease family. RNase R subfamily.</text>
</comment>
<dbReference type="GO" id="GO:0003723">
    <property type="term" value="F:RNA binding"/>
    <property type="evidence" value="ECO:0007669"/>
    <property type="project" value="UniProtKB-UniRule"/>
</dbReference>
<evidence type="ECO:0000256" key="7">
    <source>
        <dbReference type="ARBA" id="ARBA00022884"/>
    </source>
</evidence>
<dbReference type="InterPro" id="IPR011805">
    <property type="entry name" value="RNase_R"/>
</dbReference>
<keyword evidence="11" id="KW-1185">Reference proteome</keyword>
<dbReference type="PANTHER" id="PTHR23355">
    <property type="entry name" value="RIBONUCLEASE"/>
    <property type="match status" value="1"/>
</dbReference>
<dbReference type="GO" id="GO:0006402">
    <property type="term" value="P:mRNA catabolic process"/>
    <property type="evidence" value="ECO:0007669"/>
    <property type="project" value="TreeGrafter"/>
</dbReference>
<dbReference type="InterPro" id="IPR012340">
    <property type="entry name" value="NA-bd_OB-fold"/>
</dbReference>
<evidence type="ECO:0000256" key="6">
    <source>
        <dbReference type="ARBA" id="ARBA00022839"/>
    </source>
</evidence>
<dbReference type="CDD" id="cd04471">
    <property type="entry name" value="S1_RNase_R"/>
    <property type="match status" value="1"/>
</dbReference>
<dbReference type="InterPro" id="IPR001900">
    <property type="entry name" value="RNase_II/R"/>
</dbReference>
<evidence type="ECO:0000256" key="3">
    <source>
        <dbReference type="ARBA" id="ARBA00022490"/>
    </source>
</evidence>
<dbReference type="RefSeq" id="WP_154537625.1">
    <property type="nucleotide sequence ID" value="NZ_VUNE01000002.1"/>
</dbReference>
<dbReference type="NCBIfam" id="TIGR02063">
    <property type="entry name" value="RNase_R"/>
    <property type="match status" value="1"/>
</dbReference>
<comment type="catalytic activity">
    <reaction evidence="1 8">
        <text>Exonucleolytic cleavage in the 3'- to 5'-direction to yield nucleoside 5'-phosphates.</text>
        <dbReference type="EC" id="3.1.13.1"/>
    </reaction>
</comment>
<dbReference type="HAMAP" id="MF_01895">
    <property type="entry name" value="RNase_R"/>
    <property type="match status" value="1"/>
</dbReference>
<dbReference type="InterPro" id="IPR004476">
    <property type="entry name" value="RNase_II/RNase_R"/>
</dbReference>
<evidence type="ECO:0000256" key="4">
    <source>
        <dbReference type="ARBA" id="ARBA00022722"/>
    </source>
</evidence>
<proteinExistence type="inferred from homology"/>
<evidence type="ECO:0000259" key="9">
    <source>
        <dbReference type="PROSITE" id="PS50126"/>
    </source>
</evidence>
<dbReference type="Pfam" id="PF00773">
    <property type="entry name" value="RNB"/>
    <property type="match status" value="1"/>
</dbReference>
<comment type="subcellular location">
    <subcellularLocation>
        <location evidence="2 8">Cytoplasm</location>
    </subcellularLocation>
</comment>
<reference evidence="10 11" key="1">
    <citation type="submission" date="2019-08" db="EMBL/GenBank/DDBJ databases">
        <title>In-depth cultivation of the pig gut microbiome towards novel bacterial diversity and tailored functional studies.</title>
        <authorList>
            <person name="Wylensek D."/>
            <person name="Hitch T.C.A."/>
            <person name="Clavel T."/>
        </authorList>
    </citation>
    <scope>NUCLEOTIDE SEQUENCE [LARGE SCALE GENOMIC DNA]</scope>
    <source>
        <strain evidence="10 11">WCA-SAB-591-4A-A</strain>
    </source>
</reference>
<dbReference type="SUPFAM" id="SSF50249">
    <property type="entry name" value="Nucleic acid-binding proteins"/>
    <property type="match status" value="4"/>
</dbReference>